<evidence type="ECO:0000259" key="2">
    <source>
        <dbReference type="PROSITE" id="PS51194"/>
    </source>
</evidence>
<keyword evidence="3" id="KW-0378">Hydrolase</keyword>
<dbReference type="RefSeq" id="WP_125440518.1">
    <property type="nucleotide sequence ID" value="NZ_RWIU01000010.1"/>
</dbReference>
<evidence type="ECO:0000313" key="3">
    <source>
        <dbReference type="EMBL" id="RSK38998.1"/>
    </source>
</evidence>
<dbReference type="GO" id="GO:0005829">
    <property type="term" value="C:cytosol"/>
    <property type="evidence" value="ECO:0007669"/>
    <property type="project" value="TreeGrafter"/>
</dbReference>
<organism evidence="3 4">
    <name type="scientific">Hymenobacter perfusus</name>
    <dbReference type="NCBI Taxonomy" id="1236770"/>
    <lineage>
        <taxon>Bacteria</taxon>
        <taxon>Pseudomonadati</taxon>
        <taxon>Bacteroidota</taxon>
        <taxon>Cytophagia</taxon>
        <taxon>Cytophagales</taxon>
        <taxon>Hymenobacteraceae</taxon>
        <taxon>Hymenobacter</taxon>
    </lineage>
</organism>
<keyword evidence="3" id="KW-0347">Helicase</keyword>
<dbReference type="Proteomes" id="UP000270291">
    <property type="component" value="Unassembled WGS sequence"/>
</dbReference>
<proteinExistence type="predicted"/>
<dbReference type="InterPro" id="IPR027417">
    <property type="entry name" value="P-loop_NTPase"/>
</dbReference>
<dbReference type="SMART" id="SM00487">
    <property type="entry name" value="DEXDc"/>
    <property type="match status" value="1"/>
</dbReference>
<dbReference type="PANTHER" id="PTHR47396:SF1">
    <property type="entry name" value="ATP-DEPENDENT HELICASE IRC3-RELATED"/>
    <property type="match status" value="1"/>
</dbReference>
<dbReference type="GO" id="GO:0004386">
    <property type="term" value="F:helicase activity"/>
    <property type="evidence" value="ECO:0007669"/>
    <property type="project" value="UniProtKB-KW"/>
</dbReference>
<dbReference type="SUPFAM" id="SSF52540">
    <property type="entry name" value="P-loop containing nucleoside triphosphate hydrolases"/>
    <property type="match status" value="1"/>
</dbReference>
<reference evidence="3 4" key="1">
    <citation type="submission" date="2018-12" db="EMBL/GenBank/DDBJ databases">
        <authorList>
            <person name="Feng G."/>
            <person name="Zhu H."/>
        </authorList>
    </citation>
    <scope>NUCLEOTIDE SEQUENCE [LARGE SCALE GENOMIC DNA]</scope>
    <source>
        <strain evidence="3 4">LMG 26000</strain>
    </source>
</reference>
<dbReference type="InterPro" id="IPR050742">
    <property type="entry name" value="Helicase_Restrict-Modif_Enz"/>
</dbReference>
<dbReference type="PROSITE" id="PS51194">
    <property type="entry name" value="HELICASE_CTER"/>
    <property type="match status" value="1"/>
</dbReference>
<comment type="caution">
    <text evidence="3">The sequence shown here is derived from an EMBL/GenBank/DDBJ whole genome shotgun (WGS) entry which is preliminary data.</text>
</comment>
<dbReference type="OrthoDB" id="9759819at2"/>
<dbReference type="Pfam" id="PF00271">
    <property type="entry name" value="Helicase_C"/>
    <property type="match status" value="1"/>
</dbReference>
<dbReference type="InterPro" id="IPR006935">
    <property type="entry name" value="Helicase/UvrB_N"/>
</dbReference>
<dbReference type="EMBL" id="RWIU01000010">
    <property type="protein sequence ID" value="RSK38998.1"/>
    <property type="molecule type" value="Genomic_DNA"/>
</dbReference>
<evidence type="ECO:0000259" key="1">
    <source>
        <dbReference type="PROSITE" id="PS51192"/>
    </source>
</evidence>
<feature type="domain" description="Helicase C-terminal" evidence="2">
    <location>
        <begin position="248"/>
        <end position="414"/>
    </location>
</feature>
<evidence type="ECO:0000313" key="4">
    <source>
        <dbReference type="Proteomes" id="UP000270291"/>
    </source>
</evidence>
<dbReference type="PANTHER" id="PTHR47396">
    <property type="entry name" value="TYPE I RESTRICTION ENZYME ECOKI R PROTEIN"/>
    <property type="match status" value="1"/>
</dbReference>
<feature type="domain" description="Helicase ATP-binding" evidence="1">
    <location>
        <begin position="44"/>
        <end position="218"/>
    </location>
</feature>
<dbReference type="AlphaFoldDB" id="A0A3R9N4R8"/>
<dbReference type="InterPro" id="IPR014001">
    <property type="entry name" value="Helicase_ATP-bd"/>
</dbReference>
<dbReference type="Gene3D" id="3.40.50.300">
    <property type="entry name" value="P-loop containing nucleotide triphosphate hydrolases"/>
    <property type="match status" value="2"/>
</dbReference>
<dbReference type="InterPro" id="IPR001650">
    <property type="entry name" value="Helicase_C-like"/>
</dbReference>
<dbReference type="GO" id="GO:0005524">
    <property type="term" value="F:ATP binding"/>
    <property type="evidence" value="ECO:0007669"/>
    <property type="project" value="InterPro"/>
</dbReference>
<dbReference type="Pfam" id="PF04851">
    <property type="entry name" value="ResIII"/>
    <property type="match status" value="1"/>
</dbReference>
<accession>A0A3R9N4R8</accession>
<sequence>MSSYFLDRHIAIRYPLAIPAIEGVQEAKNGLRDSQIGALGAISAHFVLKETPAVVTMPTGSGKTAVLMLTPFLLRATRVLVITPSRLVRSQIHDDYKDLAVLRKIGALDAVQVPAADNPSVHEVEGYVKTEADWLAMDQYDVVVSTPNSVSPAIKDVARVPEGLFDLILVDEAHHSAAGSWQAILDSLPSAKKILFTATPFRRDKKEIKGDFIFSYPLRKSFESNVFGQVKFEAAAEHGFASSDLAIATKAAEIFAEDRRNNLKHYIMVRTDRKSRAKELHELYTKNTSLKLRLIHSGLTYGYIKQTITKLKKGELDGIVCVNMLGEGFDFPNLKIAAVHTPHRSLEVTLQFIGRFARTNSSDIGLAKFVALPNEIEDEIGKLYKEGAVWQDIIQNLSASRIDEEVVTREMLSQFNAPTESTEETVDISLYSLKPFLHVKIYAPAFTPDLEREIDFPSTNKLVYRSYSPELSATIIVTQEKQSPKWTTLDVFDTIKYNLLILYWNEEHRLLFINSSAKSDDLYELVSESIIGAVTKGLPMSDIVKVTAGISETKFYHVGMRKTQDSVTSNSYLVYSGPNASKSVTKTDGKNYQRGHVFGGGSEAGKPVTIGYSSSSKVWSLKYIQVPSLVNWCKSQAEKIRTALDHTTNSGLDHLSTPITVDSLPHNIISARWNDISYVKPVELAFEDASGTAVRVPQLEVELEVDLTRTTTTEVVIRLLHDNFEAEVGFSLSHPEMFYPLSANASDVFLVSGNQRATLLERLRTRPIQLFTADFARLNGNQLSKKDAASLVTFDIAQIAPYDWENAKVDTSKEYDGAKHGYISIHDHLKQVYAASPTDFDVVLYDHGSGETADFVLFKDTGKLITIELVHCKATKAKKAGERVGDVYEVCAQVTKSIKWTEEPRTLLKNLKRRFRKDPSRFIIGDASVFDTIEDRILAVGSIYTITLVQPGISKSELTTTTGNVLAAANDYIVHNNCEPMKVIGAA</sequence>
<gene>
    <name evidence="3" type="ORF">EI293_20975</name>
</gene>
<keyword evidence="3" id="KW-0067">ATP-binding</keyword>
<keyword evidence="3" id="KW-0547">Nucleotide-binding</keyword>
<dbReference type="PROSITE" id="PS51192">
    <property type="entry name" value="HELICASE_ATP_BIND_1"/>
    <property type="match status" value="1"/>
</dbReference>
<keyword evidence="4" id="KW-1185">Reference proteome</keyword>
<dbReference type="CDD" id="cd17926">
    <property type="entry name" value="DEXHc_RE"/>
    <property type="match status" value="1"/>
</dbReference>
<name>A0A3R9N4R8_9BACT</name>
<dbReference type="SMART" id="SM00490">
    <property type="entry name" value="HELICc"/>
    <property type="match status" value="1"/>
</dbReference>
<dbReference type="GO" id="GO:0016787">
    <property type="term" value="F:hydrolase activity"/>
    <property type="evidence" value="ECO:0007669"/>
    <property type="project" value="InterPro"/>
</dbReference>
<dbReference type="GO" id="GO:0003677">
    <property type="term" value="F:DNA binding"/>
    <property type="evidence" value="ECO:0007669"/>
    <property type="project" value="InterPro"/>
</dbReference>
<protein>
    <submittedName>
        <fullName evidence="3">DEAD/DEAH box helicase</fullName>
    </submittedName>
</protein>